<dbReference type="RefSeq" id="WP_264434957.1">
    <property type="nucleotide sequence ID" value="NZ_CP081495.1"/>
</dbReference>
<evidence type="ECO:0000313" key="2">
    <source>
        <dbReference type="Proteomes" id="UP001163328"/>
    </source>
</evidence>
<name>A0ABY6M4Q7_9FLAO</name>
<dbReference type="Proteomes" id="UP001163328">
    <property type="component" value="Chromosome"/>
</dbReference>
<dbReference type="Gene3D" id="2.170.130.10">
    <property type="entry name" value="TonB-dependent receptor, plug domain"/>
    <property type="match status" value="1"/>
</dbReference>
<accession>A0ABY6M4Q7</accession>
<dbReference type="InterPro" id="IPR037066">
    <property type="entry name" value="Plug_dom_sf"/>
</dbReference>
<organism evidence="1 2">
    <name type="scientific">Flavobacterium agricola</name>
    <dbReference type="NCBI Taxonomy" id="2870839"/>
    <lineage>
        <taxon>Bacteria</taxon>
        <taxon>Pseudomonadati</taxon>
        <taxon>Bacteroidota</taxon>
        <taxon>Flavobacteriia</taxon>
        <taxon>Flavobacteriales</taxon>
        <taxon>Flavobacteriaceae</taxon>
        <taxon>Flavobacterium</taxon>
    </lineage>
</organism>
<reference evidence="1" key="1">
    <citation type="submission" date="2021-08" db="EMBL/GenBank/DDBJ databases">
        <title>Flavobacterium sp. strain CC-SYL302.</title>
        <authorList>
            <person name="Lin S.-Y."/>
            <person name="Lee T.-H."/>
            <person name="Young C.-C."/>
        </authorList>
    </citation>
    <scope>NUCLEOTIDE SEQUENCE</scope>
    <source>
        <strain evidence="1">CC-SYL302</strain>
    </source>
</reference>
<proteinExistence type="predicted"/>
<keyword evidence="2" id="KW-1185">Reference proteome</keyword>
<sequence length="145" mass="16268">MYSIQTKIIAQDKTPRIVTNNVNLEFEQPLYIIDNVVTENSLSNIAPNTIEYITVLKGEEAITKYGEKGKNGVVLITTKKNKTEKDVSPTAKTTSFITISDNTNPKKINAEEVILIKQKSFLKNVPYLPNSIELIKKSDTLLIIK</sequence>
<gene>
    <name evidence="1" type="ORF">K5I29_05790</name>
</gene>
<dbReference type="SUPFAM" id="SSF56935">
    <property type="entry name" value="Porins"/>
    <property type="match status" value="1"/>
</dbReference>
<dbReference type="EMBL" id="CP081495">
    <property type="protein sequence ID" value="UYW02406.1"/>
    <property type="molecule type" value="Genomic_DNA"/>
</dbReference>
<evidence type="ECO:0008006" key="3">
    <source>
        <dbReference type="Google" id="ProtNLM"/>
    </source>
</evidence>
<evidence type="ECO:0000313" key="1">
    <source>
        <dbReference type="EMBL" id="UYW02406.1"/>
    </source>
</evidence>
<protein>
    <recommendedName>
        <fullName evidence="3">TonB-dependent outer membrane receptor, SusC/RagA subfamily, signature region</fullName>
    </recommendedName>
</protein>